<keyword evidence="3" id="KW-1185">Reference proteome</keyword>
<name>K8EL25_CARML</name>
<dbReference type="EMBL" id="HE999757">
    <property type="protein sequence ID" value="CCO12588.1"/>
    <property type="molecule type" value="Genomic_DNA"/>
</dbReference>
<reference evidence="3" key="1">
    <citation type="journal article" date="2013" name="Genome Announc.">
        <title>Complete Chromosome Sequence of Carnobacterium maltaromaticum LMA 28.</title>
        <authorList>
            <person name="Cailliez-Grimal C."/>
            <person name="Chaillou S."/>
            <person name="Anba-Mondoloni J."/>
            <person name="Loux V."/>
            <person name="Afzal M.I."/>
            <person name="Rahman A."/>
            <person name="Kergourlay G."/>
            <person name="Champomier-Verges M.C."/>
            <person name="Zagorec M."/>
            <person name="Dalgaard P."/>
            <person name="Leisner J.J."/>
            <person name="Prevost H."/>
            <person name="Revol-Junelles A.M."/>
            <person name="Borges F."/>
        </authorList>
    </citation>
    <scope>NUCLEOTIDE SEQUENCE</scope>
    <source>
        <strain evidence="3">LMA28</strain>
    </source>
</reference>
<keyword evidence="1" id="KW-0472">Membrane</keyword>
<proteinExistence type="predicted"/>
<dbReference type="PATRIC" id="fig|1234679.3.peg.3002"/>
<evidence type="ECO:0000256" key="1">
    <source>
        <dbReference type="SAM" id="Phobius"/>
    </source>
</evidence>
<dbReference type="Proteomes" id="UP000000212">
    <property type="component" value="Chromosome"/>
</dbReference>
<keyword evidence="1" id="KW-0812">Transmembrane</keyword>
<dbReference type="AlphaFoldDB" id="K8EL25"/>
<dbReference type="HOGENOM" id="CLU_525506_0_0_9"/>
<dbReference type="KEGG" id="cml:BN424_2991"/>
<organism evidence="2 3">
    <name type="scientific">Carnobacterium maltaromaticum LMA28</name>
    <dbReference type="NCBI Taxonomy" id="1234679"/>
    <lineage>
        <taxon>Bacteria</taxon>
        <taxon>Bacillati</taxon>
        <taxon>Bacillota</taxon>
        <taxon>Bacilli</taxon>
        <taxon>Lactobacillales</taxon>
        <taxon>Carnobacteriaceae</taxon>
        <taxon>Carnobacterium</taxon>
    </lineage>
</organism>
<feature type="transmembrane region" description="Helical" evidence="1">
    <location>
        <begin position="476"/>
        <end position="494"/>
    </location>
</feature>
<evidence type="ECO:0000313" key="3">
    <source>
        <dbReference type="Proteomes" id="UP000000212"/>
    </source>
</evidence>
<feature type="transmembrane region" description="Helical" evidence="1">
    <location>
        <begin position="451"/>
        <end position="470"/>
    </location>
</feature>
<accession>K8EL25</accession>
<evidence type="ECO:0000313" key="2">
    <source>
        <dbReference type="EMBL" id="CCO12588.1"/>
    </source>
</evidence>
<keyword evidence="1" id="KW-1133">Transmembrane helix</keyword>
<protein>
    <submittedName>
        <fullName evidence="2">Uncharacterized protein</fullName>
    </submittedName>
</protein>
<gene>
    <name evidence="2" type="ORF">BN424_2991</name>
</gene>
<sequence length="518" mass="62571">MQKKLKKMNREEDVASFQELKEAFDRAINWTKNQKEENTNYIKKEALYNNDADSMEYKLSAENQKELSEWIDSKKAYWFDFNLNSSQNNVIKNNLVTQLSEFILMKGLTKWLFMSGDQKEILLSKQLEKLIFQSEEVVDEVQLELVYYEVNKLYGDFKRRIKLENWEKLFENKIIRLTKDYEEQQAFFTDFLLTNYYYLPQPVVSFLWKTFYLEEYTSISMKSYSHGEITDRIEQIKKLPNFSFDLLIDLEEKVRQKFLEARLVAYFYIEKGQFVLGERKISEAQRYFDSDPELLLMKTYFQIKDSKNGYVWLIKFMAYLPTILILNKIIKLDPTNPVARIYRAYFKTSLKFTVNKEDLTYLNVAEECDFFEKNYILGWLAVERHSYQEAYDWLLNLDDYREAYSRKRITKAIRKLKKQEQSKTKKNRYKQELRFYSLISFLPLYLKRKPLVKLVCVFLYFYLIGAVVLTGTLASFFLYCILCLLGISMFSYPIRNRYVRRMHEYYKQNAPNFYKNQS</sequence>